<dbReference type="EMBL" id="AP027731">
    <property type="protein sequence ID" value="BDZ45884.1"/>
    <property type="molecule type" value="Genomic_DNA"/>
</dbReference>
<accession>A0ABN6XLT0</accession>
<reference evidence="3" key="1">
    <citation type="journal article" date="2019" name="Int. J. Syst. Evol. Microbiol.">
        <title>The Global Catalogue of Microorganisms (GCM) 10K type strain sequencing project: providing services to taxonomists for standard genome sequencing and annotation.</title>
        <authorList>
            <consortium name="The Broad Institute Genomics Platform"/>
            <consortium name="The Broad Institute Genome Sequencing Center for Infectious Disease"/>
            <person name="Wu L."/>
            <person name="Ma J."/>
        </authorList>
    </citation>
    <scope>NUCLEOTIDE SEQUENCE [LARGE SCALE GENOMIC DNA]</scope>
    <source>
        <strain evidence="3">NBRC 108725</strain>
    </source>
</reference>
<evidence type="ECO:0008006" key="4">
    <source>
        <dbReference type="Google" id="ProtNLM"/>
    </source>
</evidence>
<keyword evidence="3" id="KW-1185">Reference proteome</keyword>
<keyword evidence="1" id="KW-0732">Signal</keyword>
<proteinExistence type="predicted"/>
<protein>
    <recommendedName>
        <fullName evidence="4">LGFP repeat-containing protein</fullName>
    </recommendedName>
</protein>
<evidence type="ECO:0000313" key="3">
    <source>
        <dbReference type="Proteomes" id="UP001321498"/>
    </source>
</evidence>
<gene>
    <name evidence="2" type="ORF">GCM10025866_17930</name>
</gene>
<sequence length="903" mass="94782">MRRKSAIGRILLSLTAAAAVVAGVLTPGLAQTAEAADLSAFRAGSIISDGLMYNSGAMNEQQVQAFLNAKVPVCQSGYTCLKDYRENTPTIAADPMCGTYQGVAYESAATMIVKVARSCGINPQVLLVMLQKEQGLVADSWPASRQYRSAMGAGCPDTADCDVNYYGFFNQLHYGAYLLKRYTQPAGTGYGTSYSTRFDQMYPVRQTSAISYQANRPDCGTKSVYVENQATHSLYVYTPYTPNQAALNAGYGLGDGCSAYGNRNFFNYFSDWFGSTQVEVGTPFAAYYQANASWLGYPTSGYSCAAPGGCSQQFSGGAIVKATAGNVQGVRPGYLGAWSNYGREYDWLGYPTTDERCDMGGGACRQEFQGGWIVRSDRIGYRVVPTTERNAWGNWGREYGLVGLPLTDRWCNSSMCVQEFDGAWLVTSTAGGLRVVPNEVRPAWGNWGRETGMLGVPIGDPSVPGGATYQQAFAGGVISVTNGVGAVTSSTDPWWDTLIKSPWLGASTGPQSCTLKGGACYQPYTNGWVVKAPTGVFAVPTSVVKTWGAYGREYDILGFPTGAPSAVPTSGTYTQTFQGGTITATGANAAVTSSTDPWWNAILTSPWLGSATSGQSCSLKDGACYQAFAGGWVVKSKAGIYAVPSAVVSTWGSWGREYAILGFPTSAPSAAPSTGSYTQSFQGGVITFQNGGAALTSTTDPWWNTIVSTSWLGSSTGSQSCGLAGGGCYQPFANGWVVKSPAGIYAVPASVVQAWGWYGREQGNLGYPTGAPTADPSTGNFSQSFQGGSIAATNGSIGVTVANPWQDTIAASPWLGAATPGVNCTLKGGNCYQQFANGWVVKSPAGIYAVPAGVVQAWGWYGREFGSLGFPTGAPSASPATGTYTQTFQGGVFTVVNGAISIS</sequence>
<dbReference type="RefSeq" id="WP_286279112.1">
    <property type="nucleotide sequence ID" value="NZ_AP027731.1"/>
</dbReference>
<organism evidence="2 3">
    <name type="scientific">Naasia aerilata</name>
    <dbReference type="NCBI Taxonomy" id="1162966"/>
    <lineage>
        <taxon>Bacteria</taxon>
        <taxon>Bacillati</taxon>
        <taxon>Actinomycetota</taxon>
        <taxon>Actinomycetes</taxon>
        <taxon>Micrococcales</taxon>
        <taxon>Microbacteriaceae</taxon>
        <taxon>Naasia</taxon>
    </lineage>
</organism>
<evidence type="ECO:0000313" key="2">
    <source>
        <dbReference type="EMBL" id="BDZ45884.1"/>
    </source>
</evidence>
<feature type="chain" id="PRO_5045555541" description="LGFP repeat-containing protein" evidence="1">
    <location>
        <begin position="19"/>
        <end position="903"/>
    </location>
</feature>
<dbReference type="Proteomes" id="UP001321498">
    <property type="component" value="Chromosome"/>
</dbReference>
<feature type="signal peptide" evidence="1">
    <location>
        <begin position="1"/>
        <end position="18"/>
    </location>
</feature>
<dbReference type="Pfam" id="PF08310">
    <property type="entry name" value="LGFP"/>
    <property type="match status" value="4"/>
</dbReference>
<evidence type="ECO:0000256" key="1">
    <source>
        <dbReference type="SAM" id="SignalP"/>
    </source>
</evidence>
<dbReference type="InterPro" id="IPR013207">
    <property type="entry name" value="LGFP"/>
</dbReference>
<name>A0ABN6XLT0_9MICO</name>